<protein>
    <submittedName>
        <fullName evidence="2">Uncharacterized protein</fullName>
    </submittedName>
</protein>
<sequence>MIDLTQHHQFGHFTTWTQRVLEAFLHQYLSHRHSMYENLMPTVLSLILIVIFYLSGNLIMTDILVAILIFDDAQLIRDQIEHRPPLAVRGSIYCKSSS</sequence>
<keyword evidence="1" id="KW-0812">Transmembrane</keyword>
<gene>
    <name evidence="2" type="ORF">ELX58_03770</name>
</gene>
<feature type="transmembrane region" description="Helical" evidence="1">
    <location>
        <begin position="43"/>
        <end position="70"/>
    </location>
</feature>
<keyword evidence="1" id="KW-1133">Transmembrane helix</keyword>
<dbReference type="AlphaFoldDB" id="A0A4P6ZM08"/>
<dbReference type="Proteomes" id="UP000294321">
    <property type="component" value="Chromosome"/>
</dbReference>
<dbReference type="KEGG" id="lji:ELX58_03770"/>
<dbReference type="RefSeq" id="WP_133441829.1">
    <property type="nucleotide sequence ID" value="NZ_CP034726.1"/>
</dbReference>
<keyword evidence="1" id="KW-0472">Membrane</keyword>
<dbReference type="EMBL" id="CP034726">
    <property type="protein sequence ID" value="QBP18270.1"/>
    <property type="molecule type" value="Genomic_DNA"/>
</dbReference>
<evidence type="ECO:0000313" key="2">
    <source>
        <dbReference type="EMBL" id="QBP18270.1"/>
    </source>
</evidence>
<evidence type="ECO:0000313" key="3">
    <source>
        <dbReference type="Proteomes" id="UP000294321"/>
    </source>
</evidence>
<name>A0A4P6ZM08_9LACO</name>
<organism evidence="2 3">
    <name type="scientific">Acetilactobacillus jinshanensis</name>
    <dbReference type="NCBI Taxonomy" id="1720083"/>
    <lineage>
        <taxon>Bacteria</taxon>
        <taxon>Bacillati</taxon>
        <taxon>Bacillota</taxon>
        <taxon>Bacilli</taxon>
        <taxon>Lactobacillales</taxon>
        <taxon>Lactobacillaceae</taxon>
        <taxon>Acetilactobacillus</taxon>
    </lineage>
</organism>
<accession>A0A4P6ZM08</accession>
<keyword evidence="3" id="KW-1185">Reference proteome</keyword>
<reference evidence="3" key="1">
    <citation type="submission" date="2018-12" db="EMBL/GenBank/DDBJ databases">
        <title>A new species of lactobacillus.</title>
        <authorList>
            <person name="Jian Y."/>
            <person name="Xin L."/>
            <person name="Hong Z.J."/>
            <person name="Ming L.Z."/>
            <person name="Hong X.Z."/>
        </authorList>
    </citation>
    <scope>NUCLEOTIDE SEQUENCE [LARGE SCALE GENOMIC DNA]</scope>
    <source>
        <strain evidence="3">HSLZ-75</strain>
    </source>
</reference>
<proteinExistence type="predicted"/>
<evidence type="ECO:0000256" key="1">
    <source>
        <dbReference type="SAM" id="Phobius"/>
    </source>
</evidence>